<dbReference type="CDD" id="cd07895">
    <property type="entry name" value="Adenylation_mRNA_capping"/>
    <property type="match status" value="1"/>
</dbReference>
<sequence length="1526" mass="174451">MVVTMDLNVSPVPEDEEDNFEEEYIAPGERSESAVETARREREERRKRLRNERSDDRSEHKSRQPVHDQSFPSKHYKSYDKSKLPPGWLGCPAFGQEINCIVPSKVPLGEAYNDCIPPGERYSFKQVIHRQRVSGRKLGLVIDLTNTTRYYSTVDLKKDAIKHVKIYCKGRDAVPENAAVNTFVYEAMVDRDSILSPRYMIVHYLMRSQPMSVTQAIKIFAEARPPGIYKPDYIDALYSFYHEIKPDMFVCPPTPEWKRSSEFDLNGEAVPDDDDDGGSATSMHGNHEMDVIMTNDDVLGDEIPNDQMDELRQFCYQALKLNGEGRGNCKSGTCRPFFVLSSEWLFTLCYSDPRAYGPFIQSSSGITSLEWDFNFVTCRDNLQLLRQRYYYATWKADGTRYMMLIMVDGCFLIDRNFKFRRVQMRFPWRYTNEGPADKMHHFTLLDGEMIIDTMPDSQKQERRYLIYDMMAMNQVSVIERPFHERWKLLEKEVIEPRNSERQYIYTSRNSYYRYDLEPFRVRRKDFWLLSTVTKVLKEFIPRLSHDADGLIFQGWDDPYVTRTHEGLLKWKYPEMNSVDFLFEVDDDDRQLLYLHERGKKKLMEGHRVSFKDALDPSSYSGKIVECSWDSEERVWVCMRVRTDKSTPNDFNTYKKVMRSINDNITEDVLLLEIEEIIRLPMYADRIRIESKAQQHANAARRKSFAGYTWLKLGSFSPSGFLGNSLDLSCLYFICYVITSGLIYHKPHRANPNQGRVQGLSIPHFHILLNPEIVYSVKNQKYDHMEPSALTVLLICFLLLTSSIHGEESNKNRFREREATDDALGYPHLDEDALLNTQCPRNLGLRWQTEVSSSVYASPLIADINSDGKLDIVVPSFVHYLEVLEGSDGDKMPGWPAFHQSTVHASPLLYDIDKDGQREIALATYNGEVLFFRHFCTNAMVSGFMMTDKLEVPRRRVKKNWYVGLDPDPVDRSHPDVDDDQLILEASEKKSESHTTGSIHQNTPETDSLISTSTENSHPANTSSAGNGTDKAESGTNIALDGTNTVDKGTDNAENGTSTGRRLLEDDNSKGSQEAGSESKENDHENVHAATVENDEGLEADADSSFELFRDSDELNDDYSYDYDDDIDESMWGDEEWTEGQHEKLEDYVNIDSHILCTPVSLKPNSSNALQYMKFAQMQCGVPNLQMKLESKLPDINDDGKIELVTTDVHGNVAAWTSQGKEIWERHLKSLISQGPTIGDVDGDGHTDIVVPTLSGNIYVLSGNDGSIVRPYPYRTHGKVMNQVLLVDLSKHGERSKGLTLVTTSFDGYLYLIDGPTSCADVVDIGETSYSTVLADNVDGGDDLDLIVSTMNGNVFCFSTPAWRSSNQGRNNMANRYNREGVYITPSSRSFRDEEGKSFWVEFEIVDKYRFPSGSQAPYNVTTTLLVPGNYQGERQIKQSQTFDRPGKYRIKLPTVGVRTTGTVLVEMIDKNGLYFSDDFSLTFHMHYYKLLKWLLVLPMLGMFCVLVILRPQEAMPLPSFSRDTDL</sequence>
<evidence type="ECO:0000259" key="12">
    <source>
        <dbReference type="Pfam" id="PF03919"/>
    </source>
</evidence>
<keyword evidence="4 10" id="KW-0812">Transmembrane</keyword>
<dbReference type="Pfam" id="PF23722">
    <property type="entry name" value="Beta-sand_DEX1"/>
    <property type="match status" value="1"/>
</dbReference>
<dbReference type="GO" id="GO:0006370">
    <property type="term" value="P:7-methylguanosine mRNA capping"/>
    <property type="evidence" value="ECO:0007669"/>
    <property type="project" value="UniProtKB-KW"/>
</dbReference>
<evidence type="ECO:0000256" key="7">
    <source>
        <dbReference type="ARBA" id="ARBA00023042"/>
    </source>
</evidence>
<feature type="domain" description="mRNA capping enzyme C-terminal" evidence="12">
    <location>
        <begin position="576"/>
        <end position="670"/>
    </location>
</feature>
<dbReference type="Gene3D" id="3.90.190.10">
    <property type="entry name" value="Protein tyrosine phosphatase superfamily"/>
    <property type="match status" value="2"/>
</dbReference>
<dbReference type="InterPro" id="IPR028994">
    <property type="entry name" value="Integrin_alpha_N"/>
</dbReference>
<feature type="compositionally biased region" description="Polar residues" evidence="9">
    <location>
        <begin position="1033"/>
        <end position="1059"/>
    </location>
</feature>
<evidence type="ECO:0000313" key="15">
    <source>
        <dbReference type="Proteomes" id="UP000326939"/>
    </source>
</evidence>
<organism evidence="14 15">
    <name type="scientific">Salix brachista</name>
    <dbReference type="NCBI Taxonomy" id="2182728"/>
    <lineage>
        <taxon>Eukaryota</taxon>
        <taxon>Viridiplantae</taxon>
        <taxon>Streptophyta</taxon>
        <taxon>Embryophyta</taxon>
        <taxon>Tracheophyta</taxon>
        <taxon>Spermatophyta</taxon>
        <taxon>Magnoliopsida</taxon>
        <taxon>eudicotyledons</taxon>
        <taxon>Gunneridae</taxon>
        <taxon>Pentapetalae</taxon>
        <taxon>rosids</taxon>
        <taxon>fabids</taxon>
        <taxon>Malpighiales</taxon>
        <taxon>Salicaceae</taxon>
        <taxon>Saliceae</taxon>
        <taxon>Salix</taxon>
    </lineage>
</organism>
<dbReference type="EMBL" id="VDCV01000006">
    <property type="protein sequence ID" value="KAB5552139.1"/>
    <property type="molecule type" value="Genomic_DNA"/>
</dbReference>
<dbReference type="InterPro" id="IPR056376">
    <property type="entry name" value="DEX1_C"/>
</dbReference>
<evidence type="ECO:0000256" key="5">
    <source>
        <dbReference type="ARBA" id="ARBA00022729"/>
    </source>
</evidence>
<gene>
    <name evidence="14" type="ORF">DKX38_009450</name>
</gene>
<dbReference type="Gene3D" id="2.40.50.140">
    <property type="entry name" value="Nucleic acid-binding proteins"/>
    <property type="match status" value="1"/>
</dbReference>
<feature type="region of interest" description="Disordered" evidence="9">
    <location>
        <begin position="986"/>
        <end position="1085"/>
    </location>
</feature>
<feature type="compositionally biased region" description="Polar residues" evidence="9">
    <location>
        <begin position="993"/>
        <end position="1026"/>
    </location>
</feature>
<dbReference type="Pfam" id="PF03919">
    <property type="entry name" value="mRNA_cap_C"/>
    <property type="match status" value="1"/>
</dbReference>
<keyword evidence="5" id="KW-0732">Signal</keyword>
<keyword evidence="8 10" id="KW-0472">Membrane</keyword>
<evidence type="ECO:0000256" key="9">
    <source>
        <dbReference type="SAM" id="MobiDB-lite"/>
    </source>
</evidence>
<evidence type="ECO:0000256" key="3">
    <source>
        <dbReference type="ARBA" id="ARBA00022664"/>
    </source>
</evidence>
<evidence type="ECO:0000256" key="2">
    <source>
        <dbReference type="ARBA" id="ARBA00012475"/>
    </source>
</evidence>
<keyword evidence="7" id="KW-0506">mRNA capping</keyword>
<dbReference type="InterPro" id="IPR012340">
    <property type="entry name" value="NA-bd_OB-fold"/>
</dbReference>
<name>A0A5N5MAX2_9ROSI</name>
<feature type="region of interest" description="Disordered" evidence="9">
    <location>
        <begin position="1"/>
        <end position="80"/>
    </location>
</feature>
<dbReference type="SUPFAM" id="SSF56091">
    <property type="entry name" value="DNA ligase/mRNA capping enzyme, catalytic domain"/>
    <property type="match status" value="1"/>
</dbReference>
<evidence type="ECO:0000259" key="13">
    <source>
        <dbReference type="Pfam" id="PF23722"/>
    </source>
</evidence>
<feature type="domain" description="mRNA capping enzyme adenylation" evidence="11">
    <location>
        <begin position="379"/>
        <end position="571"/>
    </location>
</feature>
<evidence type="ECO:0000256" key="6">
    <source>
        <dbReference type="ARBA" id="ARBA00022989"/>
    </source>
</evidence>
<keyword evidence="6 10" id="KW-1133">Transmembrane helix</keyword>
<dbReference type="InterPro" id="IPR015943">
    <property type="entry name" value="WD40/YVTN_repeat-like_dom_sf"/>
</dbReference>
<dbReference type="InterPro" id="IPR013846">
    <property type="entry name" value="mRNA_cap_enzyme_C"/>
</dbReference>
<protein>
    <recommendedName>
        <fullName evidence="2">mRNA guanylyltransferase</fullName>
        <ecNumber evidence="2">2.7.7.50</ecNumber>
    </recommendedName>
</protein>
<dbReference type="GO" id="GO:0016020">
    <property type="term" value="C:membrane"/>
    <property type="evidence" value="ECO:0007669"/>
    <property type="project" value="UniProtKB-SubCell"/>
</dbReference>
<feature type="compositionally biased region" description="Basic and acidic residues" evidence="9">
    <location>
        <begin position="29"/>
        <end position="66"/>
    </location>
</feature>
<dbReference type="FunFam" id="2.40.50.140:FF:000188">
    <property type="entry name" value="mRNA capping enzyme family protein"/>
    <property type="match status" value="1"/>
</dbReference>
<feature type="region of interest" description="Disordered" evidence="9">
    <location>
        <begin position="267"/>
        <end position="286"/>
    </location>
</feature>
<feature type="compositionally biased region" description="Basic and acidic residues" evidence="9">
    <location>
        <begin position="1076"/>
        <end position="1085"/>
    </location>
</feature>
<evidence type="ECO:0000259" key="11">
    <source>
        <dbReference type="Pfam" id="PF01331"/>
    </source>
</evidence>
<dbReference type="InterPro" id="IPR001339">
    <property type="entry name" value="mRNA_cap_enzyme_adenylation"/>
</dbReference>
<evidence type="ECO:0000256" key="10">
    <source>
        <dbReference type="SAM" id="Phobius"/>
    </source>
</evidence>
<dbReference type="GO" id="GO:0004484">
    <property type="term" value="F:mRNA guanylyltransferase activity"/>
    <property type="evidence" value="ECO:0007669"/>
    <property type="project" value="UniProtKB-EC"/>
</dbReference>
<feature type="transmembrane region" description="Helical" evidence="10">
    <location>
        <begin position="1490"/>
        <end position="1509"/>
    </location>
</feature>
<evidence type="ECO:0000256" key="8">
    <source>
        <dbReference type="ARBA" id="ARBA00023136"/>
    </source>
</evidence>
<evidence type="ECO:0000256" key="1">
    <source>
        <dbReference type="ARBA" id="ARBA00004167"/>
    </source>
</evidence>
<feature type="domain" description="DEX1 C-terminal" evidence="13">
    <location>
        <begin position="1380"/>
        <end position="1484"/>
    </location>
</feature>
<comment type="subcellular location">
    <subcellularLocation>
        <location evidence="1">Membrane</location>
        <topology evidence="1">Single-pass membrane protein</topology>
    </subcellularLocation>
</comment>
<reference evidence="15" key="1">
    <citation type="journal article" date="2019" name="Gigascience">
        <title>De novo genome assembly of the endangered Acer yangbiense, a plant species with extremely small populations endemic to Yunnan Province, China.</title>
        <authorList>
            <person name="Yang J."/>
            <person name="Wariss H.M."/>
            <person name="Tao L."/>
            <person name="Zhang R."/>
            <person name="Yun Q."/>
            <person name="Hollingsworth P."/>
            <person name="Dao Z."/>
            <person name="Luo G."/>
            <person name="Guo H."/>
            <person name="Ma Y."/>
            <person name="Sun W."/>
        </authorList>
    </citation>
    <scope>NUCLEOTIDE SEQUENCE [LARGE SCALE GENOMIC DNA]</scope>
    <source>
        <strain evidence="15">cv. br00</strain>
    </source>
</reference>
<dbReference type="SUPFAM" id="SSF52799">
    <property type="entry name" value="(Phosphotyrosine protein) phosphatases II"/>
    <property type="match status" value="1"/>
</dbReference>
<proteinExistence type="predicted"/>
<dbReference type="FunFam" id="3.30.470.30:FF:000005">
    <property type="entry name" value="mRNA capping enzyme, putative"/>
    <property type="match status" value="1"/>
</dbReference>
<dbReference type="SUPFAM" id="SSF69318">
    <property type="entry name" value="Integrin alpha N-terminal domain"/>
    <property type="match status" value="1"/>
</dbReference>
<evidence type="ECO:0000313" key="14">
    <source>
        <dbReference type="EMBL" id="KAB5552139.1"/>
    </source>
</evidence>
<dbReference type="Pfam" id="PF13517">
    <property type="entry name" value="FG-GAP_3"/>
    <property type="match status" value="1"/>
</dbReference>
<evidence type="ECO:0000256" key="4">
    <source>
        <dbReference type="ARBA" id="ARBA00022692"/>
    </source>
</evidence>
<dbReference type="PANTHER" id="PTHR21419:SF23">
    <property type="entry name" value="PROTEIN DEFECTIVE IN EXINE FORMATION 1"/>
    <property type="match status" value="1"/>
</dbReference>
<feature type="compositionally biased region" description="Acidic residues" evidence="9">
    <location>
        <begin position="13"/>
        <end position="24"/>
    </location>
</feature>
<dbReference type="Pfam" id="PF01331">
    <property type="entry name" value="mRNA_cap_enzyme"/>
    <property type="match status" value="1"/>
</dbReference>
<keyword evidence="3" id="KW-0507">mRNA processing</keyword>
<comment type="caution">
    <text evidence="14">The sequence shown here is derived from an EMBL/GenBank/DDBJ whole genome shotgun (WGS) entry which is preliminary data.</text>
</comment>
<dbReference type="PANTHER" id="PTHR21419">
    <property type="match status" value="1"/>
</dbReference>
<dbReference type="Gene3D" id="2.130.10.10">
    <property type="entry name" value="YVTN repeat-like/Quinoprotein amine dehydrogenase"/>
    <property type="match status" value="1"/>
</dbReference>
<keyword evidence="15" id="KW-1185">Reference proteome</keyword>
<accession>A0A5N5MAX2</accession>
<dbReference type="GO" id="GO:0005524">
    <property type="term" value="F:ATP binding"/>
    <property type="evidence" value="ECO:0007669"/>
    <property type="project" value="InterPro"/>
</dbReference>
<dbReference type="SUPFAM" id="SSF50249">
    <property type="entry name" value="Nucleic acid-binding proteins"/>
    <property type="match status" value="1"/>
</dbReference>
<dbReference type="Proteomes" id="UP000326939">
    <property type="component" value="Chromosome 6"/>
</dbReference>
<dbReference type="EC" id="2.7.7.50" evidence="2"/>
<dbReference type="InterPro" id="IPR045232">
    <property type="entry name" value="FAM234"/>
</dbReference>
<dbReference type="InterPro" id="IPR029021">
    <property type="entry name" value="Prot-tyrosine_phosphatase-like"/>
</dbReference>
<dbReference type="Gene3D" id="3.30.470.30">
    <property type="entry name" value="DNA ligase/mRNA capping enzyme"/>
    <property type="match status" value="1"/>
</dbReference>
<dbReference type="InterPro" id="IPR013517">
    <property type="entry name" value="FG-GAP"/>
</dbReference>